<evidence type="ECO:0000256" key="5">
    <source>
        <dbReference type="ARBA" id="ARBA00022491"/>
    </source>
</evidence>
<feature type="domain" description="CCR4-Not complex component Not N-terminal" evidence="13">
    <location>
        <begin position="4"/>
        <end position="239"/>
    </location>
</feature>
<proteinExistence type="inferred from homology"/>
<feature type="compositionally biased region" description="Low complexity" evidence="12">
    <location>
        <begin position="271"/>
        <end position="281"/>
    </location>
</feature>
<evidence type="ECO:0000256" key="11">
    <source>
        <dbReference type="SAM" id="Coils"/>
    </source>
</evidence>
<feature type="domain" description="NOT2/NOT3/NOT5 C-terminal" evidence="14">
    <location>
        <begin position="552"/>
        <end position="677"/>
    </location>
</feature>
<dbReference type="PANTHER" id="PTHR23326">
    <property type="entry name" value="CCR4 NOT-RELATED"/>
    <property type="match status" value="1"/>
</dbReference>
<dbReference type="InterPro" id="IPR007282">
    <property type="entry name" value="NOT2/3/5_C"/>
</dbReference>
<evidence type="ECO:0000256" key="3">
    <source>
        <dbReference type="ARBA" id="ARBA00007682"/>
    </source>
</evidence>
<dbReference type="Proteomes" id="UP000708208">
    <property type="component" value="Unassembled WGS sequence"/>
</dbReference>
<evidence type="ECO:0000256" key="12">
    <source>
        <dbReference type="SAM" id="MobiDB-lite"/>
    </source>
</evidence>
<evidence type="ECO:0000313" key="15">
    <source>
        <dbReference type="EMBL" id="CAG7734329.1"/>
    </source>
</evidence>
<dbReference type="GO" id="GO:0030015">
    <property type="term" value="C:CCR4-NOT core complex"/>
    <property type="evidence" value="ECO:0007669"/>
    <property type="project" value="InterPro"/>
</dbReference>
<evidence type="ECO:0000256" key="7">
    <source>
        <dbReference type="ARBA" id="ARBA00023015"/>
    </source>
</evidence>
<comment type="similarity">
    <text evidence="3 10">Belongs to the CNOT2/3/5 family.</text>
</comment>
<evidence type="ECO:0000256" key="6">
    <source>
        <dbReference type="ARBA" id="ARBA00022553"/>
    </source>
</evidence>
<keyword evidence="16" id="KW-1185">Reference proteome</keyword>
<dbReference type="EMBL" id="CAJVCH010267010">
    <property type="protein sequence ID" value="CAG7734329.1"/>
    <property type="molecule type" value="Genomic_DNA"/>
</dbReference>
<comment type="subcellular location">
    <subcellularLocation>
        <location evidence="2 10">Cytoplasm</location>
    </subcellularLocation>
    <subcellularLocation>
        <location evidence="1 10">Nucleus</location>
    </subcellularLocation>
</comment>
<dbReference type="PIRSF" id="PIRSF005290">
    <property type="entry name" value="NOT_su_3_5"/>
    <property type="match status" value="1"/>
</dbReference>
<evidence type="ECO:0000256" key="4">
    <source>
        <dbReference type="ARBA" id="ARBA00022490"/>
    </source>
</evidence>
<keyword evidence="9 10" id="KW-0539">Nucleus</keyword>
<feature type="compositionally biased region" description="Polar residues" evidence="12">
    <location>
        <begin position="260"/>
        <end position="270"/>
    </location>
</feature>
<dbReference type="AlphaFoldDB" id="A0A8J2P7R5"/>
<evidence type="ECO:0000256" key="1">
    <source>
        <dbReference type="ARBA" id="ARBA00004123"/>
    </source>
</evidence>
<organism evidence="15 16">
    <name type="scientific">Allacma fusca</name>
    <dbReference type="NCBI Taxonomy" id="39272"/>
    <lineage>
        <taxon>Eukaryota</taxon>
        <taxon>Metazoa</taxon>
        <taxon>Ecdysozoa</taxon>
        <taxon>Arthropoda</taxon>
        <taxon>Hexapoda</taxon>
        <taxon>Collembola</taxon>
        <taxon>Symphypleona</taxon>
        <taxon>Sminthuridae</taxon>
        <taxon>Allacma</taxon>
    </lineage>
</organism>
<evidence type="ECO:0000256" key="9">
    <source>
        <dbReference type="ARBA" id="ARBA00023242"/>
    </source>
</evidence>
<dbReference type="Pfam" id="PF04065">
    <property type="entry name" value="Not3"/>
    <property type="match status" value="1"/>
</dbReference>
<accession>A0A8J2P7R5</accession>
<keyword evidence="8 10" id="KW-0804">Transcription</keyword>
<dbReference type="GO" id="GO:0005737">
    <property type="term" value="C:cytoplasm"/>
    <property type="evidence" value="ECO:0007669"/>
    <property type="project" value="UniProtKB-SubCell"/>
</dbReference>
<dbReference type="Pfam" id="PF04153">
    <property type="entry name" value="NOT2_3_5_C"/>
    <property type="match status" value="1"/>
</dbReference>
<keyword evidence="6" id="KW-0597">Phosphoprotein</keyword>
<dbReference type="GO" id="GO:0005634">
    <property type="term" value="C:nucleus"/>
    <property type="evidence" value="ECO:0007669"/>
    <property type="project" value="UniProtKB-SubCell"/>
</dbReference>
<evidence type="ECO:0000259" key="13">
    <source>
        <dbReference type="Pfam" id="PF04065"/>
    </source>
</evidence>
<keyword evidence="4 10" id="KW-0963">Cytoplasm</keyword>
<dbReference type="OrthoDB" id="293823at2759"/>
<sequence length="683" mass="77582">MAATRKLQGEIDRCLKKVSEGVETFEDIWQKVHNATNTNQKEKYETDLKKEIKKLQRLRDQIKSWIASGEIKDKTMLVDTRKLIETQMERFKVVERETKTKAYSKEGLGAAQKLDPTTREREEINSWIINSIDQLQIQIDQFESEIESLMVNKKKRLDKDKQDRLDELKSYMDKHKFHTSKLETLMRMLDNLANDINSINSLRKFLGQVKKIKDDIEYYLESNQEPEFEENEFLYDDIEGLEEVEQQQALGNMVVPSAEDVSSPNTSGLNSPISPIHSSSDGSGGGASGSSEDQSQEVVNKSSDDSTKVIRPLAMKQCETETPSPKEVVSSSSPQKSLQGTPNNSSPSSGLSNHVSSLSSLSSSPTTHHHQDKSIPPLDTSIENPSVDVSESNQRSDSPLNNIENVSEGAVATTTTVTTSNMTSTTTTTAVTATTLNGGIGDEPHLTNSATSQPSAQQNSIVPAVQSVTELIRYQHEQMLEKLMQGDSSDSMATLKSMAQEAIDRARQNLNDNHEKKMMEAHIPPLLGVAPMGPVPLGKDHQHQFQMLEASSYHMPLPSDSERMRQFLPRNPFPTPHYYPQNPLTNSDTLEFFQRLSIETLFFIFYYLEGTKAQYLAAKVLKKQSWRFHTKYMMWFQRHEEPKVINEEYEQGTYIYFDIEKWGQRKKDGFVFEYRYLEDRDLC</sequence>
<keyword evidence="7 10" id="KW-0805">Transcription regulation</keyword>
<keyword evidence="11" id="KW-0175">Coiled coil</keyword>
<gene>
    <name evidence="15" type="ORF">AFUS01_LOCUS22725</name>
</gene>
<feature type="region of interest" description="Disordered" evidence="12">
    <location>
        <begin position="257"/>
        <end position="408"/>
    </location>
</feature>
<feature type="compositionally biased region" description="Polar residues" evidence="12">
    <location>
        <begin position="381"/>
        <end position="405"/>
    </location>
</feature>
<reference evidence="15" key="1">
    <citation type="submission" date="2021-06" db="EMBL/GenBank/DDBJ databases">
        <authorList>
            <person name="Hodson N. C."/>
            <person name="Mongue J. A."/>
            <person name="Jaron S. K."/>
        </authorList>
    </citation>
    <scope>NUCLEOTIDE SEQUENCE</scope>
</reference>
<evidence type="ECO:0000256" key="8">
    <source>
        <dbReference type="ARBA" id="ARBA00023163"/>
    </source>
</evidence>
<evidence type="ECO:0000313" key="16">
    <source>
        <dbReference type="Proteomes" id="UP000708208"/>
    </source>
</evidence>
<feature type="compositionally biased region" description="Low complexity" evidence="12">
    <location>
        <begin position="323"/>
        <end position="366"/>
    </location>
</feature>
<dbReference type="InterPro" id="IPR040168">
    <property type="entry name" value="Not2/3/5"/>
</dbReference>
<keyword evidence="5 10" id="KW-0678">Repressor</keyword>
<comment type="caution">
    <text evidence="15">The sequence shown here is derived from an EMBL/GenBank/DDBJ whole genome shotgun (WGS) entry which is preliminary data.</text>
</comment>
<protein>
    <recommendedName>
        <fullName evidence="17">CCR4-NOT transcription complex subunit 3</fullName>
    </recommendedName>
</protein>
<evidence type="ECO:0000256" key="2">
    <source>
        <dbReference type="ARBA" id="ARBA00004496"/>
    </source>
</evidence>
<evidence type="ECO:0000259" key="14">
    <source>
        <dbReference type="Pfam" id="PF04153"/>
    </source>
</evidence>
<evidence type="ECO:0008006" key="17">
    <source>
        <dbReference type="Google" id="ProtNLM"/>
    </source>
</evidence>
<name>A0A8J2P7R5_9HEXA</name>
<dbReference type="InterPro" id="IPR007207">
    <property type="entry name" value="Not_N"/>
</dbReference>
<evidence type="ECO:0000256" key="10">
    <source>
        <dbReference type="PIRNR" id="PIRNR005290"/>
    </source>
</evidence>
<dbReference type="InterPro" id="IPR012270">
    <property type="entry name" value="CCR4-NOT_su3/5"/>
</dbReference>
<dbReference type="GO" id="GO:0006355">
    <property type="term" value="P:regulation of DNA-templated transcription"/>
    <property type="evidence" value="ECO:0007669"/>
    <property type="project" value="InterPro"/>
</dbReference>
<feature type="coiled-coil region" evidence="11">
    <location>
        <begin position="41"/>
        <end position="68"/>
    </location>
</feature>